<dbReference type="Pfam" id="PF03552">
    <property type="entry name" value="Cellulose_synt"/>
    <property type="match status" value="1"/>
</dbReference>
<evidence type="ECO:0000256" key="6">
    <source>
        <dbReference type="ARBA" id="ARBA00023136"/>
    </source>
</evidence>
<keyword evidence="3" id="KW-0808">Transferase</keyword>
<dbReference type="InterPro" id="IPR005150">
    <property type="entry name" value="Cellulose_synth"/>
</dbReference>
<name>A0A8D9G3L1_BRACM</name>
<dbReference type="PANTHER" id="PTHR13301">
    <property type="entry name" value="X-BOX TRANSCRIPTION FACTOR-RELATED"/>
    <property type="match status" value="1"/>
</dbReference>
<proteinExistence type="predicted"/>
<dbReference type="GO" id="GO:0030244">
    <property type="term" value="P:cellulose biosynthetic process"/>
    <property type="evidence" value="ECO:0007669"/>
    <property type="project" value="InterPro"/>
</dbReference>
<evidence type="ECO:0000256" key="3">
    <source>
        <dbReference type="ARBA" id="ARBA00022679"/>
    </source>
</evidence>
<keyword evidence="5" id="KW-1133">Transmembrane helix</keyword>
<dbReference type="AlphaFoldDB" id="A0A8D9G3L1"/>
<comment type="subcellular location">
    <subcellularLocation>
        <location evidence="1">Endomembrane system</location>
    </subcellularLocation>
</comment>
<evidence type="ECO:0000256" key="1">
    <source>
        <dbReference type="ARBA" id="ARBA00004308"/>
    </source>
</evidence>
<keyword evidence="6" id="KW-0472">Membrane</keyword>
<evidence type="ECO:0000256" key="2">
    <source>
        <dbReference type="ARBA" id="ARBA00022676"/>
    </source>
</evidence>
<organism evidence="9 10">
    <name type="scientific">Brassica campestris</name>
    <name type="common">Field mustard</name>
    <dbReference type="NCBI Taxonomy" id="3711"/>
    <lineage>
        <taxon>Eukaryota</taxon>
        <taxon>Viridiplantae</taxon>
        <taxon>Streptophyta</taxon>
        <taxon>Embryophyta</taxon>
        <taxon>Tracheophyta</taxon>
        <taxon>Spermatophyta</taxon>
        <taxon>Magnoliopsida</taxon>
        <taxon>eudicotyledons</taxon>
        <taxon>Gunneridae</taxon>
        <taxon>Pentapetalae</taxon>
        <taxon>rosids</taxon>
        <taxon>malvids</taxon>
        <taxon>Brassicales</taxon>
        <taxon>Brassicaceae</taxon>
        <taxon>Brassiceae</taxon>
        <taxon>Brassica</taxon>
    </lineage>
</organism>
<dbReference type="GO" id="GO:0016020">
    <property type="term" value="C:membrane"/>
    <property type="evidence" value="ECO:0007669"/>
    <property type="project" value="InterPro"/>
</dbReference>
<evidence type="ECO:0000256" key="8">
    <source>
        <dbReference type="PIRSR" id="PIRSR605150-2"/>
    </source>
</evidence>
<keyword evidence="4" id="KW-0812">Transmembrane</keyword>
<dbReference type="GO" id="GO:0071555">
    <property type="term" value="P:cell wall organization"/>
    <property type="evidence" value="ECO:0007669"/>
    <property type="project" value="UniProtKB-KW"/>
</dbReference>
<reference evidence="9 10" key="1">
    <citation type="submission" date="2021-07" db="EMBL/GenBank/DDBJ databases">
        <authorList>
            <consortium name="Genoscope - CEA"/>
            <person name="William W."/>
        </authorList>
    </citation>
    <scope>NUCLEOTIDE SEQUENCE [LARGE SCALE GENOMIC DNA]</scope>
</reference>
<evidence type="ECO:0000256" key="5">
    <source>
        <dbReference type="ARBA" id="ARBA00022989"/>
    </source>
</evidence>
<keyword evidence="2" id="KW-0328">Glycosyltransferase</keyword>
<dbReference type="EMBL" id="LS974622">
    <property type="protein sequence ID" value="CAG7867853.1"/>
    <property type="molecule type" value="Genomic_DNA"/>
</dbReference>
<dbReference type="GO" id="GO:0016760">
    <property type="term" value="F:cellulose synthase (UDP-forming) activity"/>
    <property type="evidence" value="ECO:0007669"/>
    <property type="project" value="InterPro"/>
</dbReference>
<dbReference type="Proteomes" id="UP000694005">
    <property type="component" value="Chromosome A06"/>
</dbReference>
<sequence>MAKLVYEDRMRMVAGTFYALAEAAEFAKTWVPFCKKFDVEPRSPAACLSRTIFIEVFKLSSEFAATR</sequence>
<evidence type="ECO:0000256" key="4">
    <source>
        <dbReference type="ARBA" id="ARBA00022692"/>
    </source>
</evidence>
<feature type="binding site" evidence="8">
    <location>
        <position position="8"/>
    </location>
    <ligand>
        <name>UDP-alpha-D-glucose</name>
        <dbReference type="ChEBI" id="CHEBI:58885"/>
    </ligand>
</feature>
<keyword evidence="7" id="KW-0961">Cell wall biogenesis/degradation</keyword>
<protein>
    <submittedName>
        <fullName evidence="9">Uncharacterized protein</fullName>
    </submittedName>
</protein>
<evidence type="ECO:0000256" key="7">
    <source>
        <dbReference type="ARBA" id="ARBA00023316"/>
    </source>
</evidence>
<evidence type="ECO:0000313" key="10">
    <source>
        <dbReference type="Proteomes" id="UP000694005"/>
    </source>
</evidence>
<evidence type="ECO:0000313" key="9">
    <source>
        <dbReference type="EMBL" id="CAG7867853.1"/>
    </source>
</evidence>
<dbReference type="GO" id="GO:0012505">
    <property type="term" value="C:endomembrane system"/>
    <property type="evidence" value="ECO:0007669"/>
    <property type="project" value="UniProtKB-SubCell"/>
</dbReference>
<dbReference type="Gramene" id="A06p00930.2_BraZ1">
    <property type="protein sequence ID" value="A06p00930.2_BraZ1.CDS"/>
    <property type="gene ID" value="A06g00930.2_BraZ1"/>
</dbReference>
<accession>A0A8D9G3L1</accession>
<gene>
    <name evidence="9" type="ORF">BRAPAZ1V2_A06P00930.2</name>
</gene>